<keyword evidence="5 8" id="KW-0812">Transmembrane</keyword>
<dbReference type="PANTHER" id="PTHR36838:SF4">
    <property type="entry name" value="AUXIN EFFLUX CARRIER FAMILY PROTEIN"/>
    <property type="match status" value="1"/>
</dbReference>
<reference evidence="9 10" key="1">
    <citation type="submission" date="2020-08" db="EMBL/GenBank/DDBJ databases">
        <authorList>
            <person name="Liu C."/>
            <person name="Sun Q."/>
        </authorList>
    </citation>
    <scope>NUCLEOTIDE SEQUENCE [LARGE SCALE GENOMIC DNA]</scope>
    <source>
        <strain evidence="9 10">NSJ-18</strain>
    </source>
</reference>
<evidence type="ECO:0000256" key="7">
    <source>
        <dbReference type="ARBA" id="ARBA00023136"/>
    </source>
</evidence>
<feature type="transmembrane region" description="Helical" evidence="8">
    <location>
        <begin position="169"/>
        <end position="189"/>
    </location>
</feature>
<comment type="subcellular location">
    <subcellularLocation>
        <location evidence="1">Cell membrane</location>
        <topology evidence="1">Multi-pass membrane protein</topology>
    </subcellularLocation>
</comment>
<feature type="transmembrane region" description="Helical" evidence="8">
    <location>
        <begin position="36"/>
        <end position="56"/>
    </location>
</feature>
<evidence type="ECO:0000256" key="6">
    <source>
        <dbReference type="ARBA" id="ARBA00022989"/>
    </source>
</evidence>
<keyword evidence="7 8" id="KW-0472">Membrane</keyword>
<dbReference type="Gene3D" id="1.20.1530.20">
    <property type="match status" value="1"/>
</dbReference>
<organism evidence="9 10">
    <name type="scientific">Romboutsia faecis</name>
    <dbReference type="NCBI Taxonomy" id="2764597"/>
    <lineage>
        <taxon>Bacteria</taxon>
        <taxon>Bacillati</taxon>
        <taxon>Bacillota</taxon>
        <taxon>Clostridia</taxon>
        <taxon>Peptostreptococcales</taxon>
        <taxon>Peptostreptococcaceae</taxon>
        <taxon>Romboutsia</taxon>
    </lineage>
</organism>
<keyword evidence="4" id="KW-1003">Cell membrane</keyword>
<gene>
    <name evidence="9" type="ORF">H8923_10060</name>
</gene>
<sequence length="312" mass="34859">MENFILSFNVVTPLFLIMSLGYYLKYIKLLDKQTLNVMNSVCFKIFLPILLFFNIYQSDVKSSFNINLIIFSVSSIVILFIILCFLIPKIEKDNKKRGVMIQGIFRSNFVIFGMPIATSIYGEGNIGTTALLIAVIVPLFNLLSVISLELFRDGEINFKKILKGIITNPLIIASAVGILFVTLNITLPTFVEKSISDIAKIATPLSLILLGGSFSFSHIKEYLKHTVIIVLNKLIFVPLIFIPISIKLGFRGIELLTILLIFAAPVAVSTFQMSKQMDGDSILAEQSIVFTCLFCIPTVFLWILALKQLSLI</sequence>
<comment type="similarity">
    <text evidence="2">Belongs to the auxin efflux carrier (TC 2.A.69) family.</text>
</comment>
<keyword evidence="10" id="KW-1185">Reference proteome</keyword>
<name>A0ABR7JQA8_9FIRM</name>
<dbReference type="PANTHER" id="PTHR36838">
    <property type="entry name" value="AUXIN EFFLUX CARRIER FAMILY PROTEIN"/>
    <property type="match status" value="1"/>
</dbReference>
<dbReference type="Proteomes" id="UP000609849">
    <property type="component" value="Unassembled WGS sequence"/>
</dbReference>
<feature type="transmembrane region" description="Helical" evidence="8">
    <location>
        <begin position="68"/>
        <end position="87"/>
    </location>
</feature>
<evidence type="ECO:0000256" key="3">
    <source>
        <dbReference type="ARBA" id="ARBA00022448"/>
    </source>
</evidence>
<evidence type="ECO:0000256" key="5">
    <source>
        <dbReference type="ARBA" id="ARBA00022692"/>
    </source>
</evidence>
<feature type="transmembrane region" description="Helical" evidence="8">
    <location>
        <begin position="252"/>
        <end position="271"/>
    </location>
</feature>
<evidence type="ECO:0000256" key="1">
    <source>
        <dbReference type="ARBA" id="ARBA00004651"/>
    </source>
</evidence>
<feature type="transmembrane region" description="Helical" evidence="8">
    <location>
        <begin position="6"/>
        <end position="24"/>
    </location>
</feature>
<feature type="transmembrane region" description="Helical" evidence="8">
    <location>
        <begin position="226"/>
        <end position="246"/>
    </location>
</feature>
<dbReference type="Pfam" id="PF03547">
    <property type="entry name" value="Mem_trans"/>
    <property type="match status" value="2"/>
</dbReference>
<protein>
    <submittedName>
        <fullName evidence="9">AEC family transporter</fullName>
    </submittedName>
</protein>
<evidence type="ECO:0000256" key="4">
    <source>
        <dbReference type="ARBA" id="ARBA00022475"/>
    </source>
</evidence>
<evidence type="ECO:0000256" key="2">
    <source>
        <dbReference type="ARBA" id="ARBA00010145"/>
    </source>
</evidence>
<evidence type="ECO:0000313" key="9">
    <source>
        <dbReference type="EMBL" id="MBC5997107.1"/>
    </source>
</evidence>
<keyword evidence="6 8" id="KW-1133">Transmembrane helix</keyword>
<comment type="caution">
    <text evidence="9">The sequence shown here is derived from an EMBL/GenBank/DDBJ whole genome shotgun (WGS) entry which is preliminary data.</text>
</comment>
<evidence type="ECO:0000313" key="10">
    <source>
        <dbReference type="Proteomes" id="UP000609849"/>
    </source>
</evidence>
<dbReference type="InterPro" id="IPR038770">
    <property type="entry name" value="Na+/solute_symporter_sf"/>
</dbReference>
<accession>A0ABR7JQA8</accession>
<feature type="transmembrane region" description="Helical" evidence="8">
    <location>
        <begin position="283"/>
        <end position="305"/>
    </location>
</feature>
<evidence type="ECO:0000256" key="8">
    <source>
        <dbReference type="SAM" id="Phobius"/>
    </source>
</evidence>
<feature type="transmembrane region" description="Helical" evidence="8">
    <location>
        <begin position="126"/>
        <end position="148"/>
    </location>
</feature>
<feature type="transmembrane region" description="Helical" evidence="8">
    <location>
        <begin position="99"/>
        <end position="120"/>
    </location>
</feature>
<dbReference type="InterPro" id="IPR004776">
    <property type="entry name" value="Mem_transp_PIN-like"/>
</dbReference>
<keyword evidence="3" id="KW-0813">Transport</keyword>
<dbReference type="EMBL" id="JACRWE010000004">
    <property type="protein sequence ID" value="MBC5997107.1"/>
    <property type="molecule type" value="Genomic_DNA"/>
</dbReference>
<dbReference type="RefSeq" id="WP_153924397.1">
    <property type="nucleotide sequence ID" value="NZ_JACRWE010000004.1"/>
</dbReference>
<proteinExistence type="inferred from homology"/>